<accession>A0A3N4LRU4</accession>
<evidence type="ECO:0000313" key="2">
    <source>
        <dbReference type="Proteomes" id="UP000267821"/>
    </source>
</evidence>
<dbReference type="EMBL" id="ML121537">
    <property type="protein sequence ID" value="RPB25633.1"/>
    <property type="molecule type" value="Genomic_DNA"/>
</dbReference>
<organism evidence="1 2">
    <name type="scientific">Terfezia boudieri ATCC MYA-4762</name>
    <dbReference type="NCBI Taxonomy" id="1051890"/>
    <lineage>
        <taxon>Eukaryota</taxon>
        <taxon>Fungi</taxon>
        <taxon>Dikarya</taxon>
        <taxon>Ascomycota</taxon>
        <taxon>Pezizomycotina</taxon>
        <taxon>Pezizomycetes</taxon>
        <taxon>Pezizales</taxon>
        <taxon>Pezizaceae</taxon>
        <taxon>Terfezia</taxon>
    </lineage>
</organism>
<dbReference type="OrthoDB" id="5355583at2759"/>
<dbReference type="InParanoid" id="A0A3N4LRU4"/>
<evidence type="ECO:0000313" key="1">
    <source>
        <dbReference type="EMBL" id="RPB25633.1"/>
    </source>
</evidence>
<dbReference type="AlphaFoldDB" id="A0A3N4LRU4"/>
<reference evidence="1 2" key="1">
    <citation type="journal article" date="2018" name="Nat. Ecol. Evol.">
        <title>Pezizomycetes genomes reveal the molecular basis of ectomycorrhizal truffle lifestyle.</title>
        <authorList>
            <person name="Murat C."/>
            <person name="Payen T."/>
            <person name="Noel B."/>
            <person name="Kuo A."/>
            <person name="Morin E."/>
            <person name="Chen J."/>
            <person name="Kohler A."/>
            <person name="Krizsan K."/>
            <person name="Balestrini R."/>
            <person name="Da Silva C."/>
            <person name="Montanini B."/>
            <person name="Hainaut M."/>
            <person name="Levati E."/>
            <person name="Barry K.W."/>
            <person name="Belfiori B."/>
            <person name="Cichocki N."/>
            <person name="Clum A."/>
            <person name="Dockter R.B."/>
            <person name="Fauchery L."/>
            <person name="Guy J."/>
            <person name="Iotti M."/>
            <person name="Le Tacon F."/>
            <person name="Lindquist E.A."/>
            <person name="Lipzen A."/>
            <person name="Malagnac F."/>
            <person name="Mello A."/>
            <person name="Molinier V."/>
            <person name="Miyauchi S."/>
            <person name="Poulain J."/>
            <person name="Riccioni C."/>
            <person name="Rubini A."/>
            <person name="Sitrit Y."/>
            <person name="Splivallo R."/>
            <person name="Traeger S."/>
            <person name="Wang M."/>
            <person name="Zifcakova L."/>
            <person name="Wipf D."/>
            <person name="Zambonelli A."/>
            <person name="Paolocci F."/>
            <person name="Nowrousian M."/>
            <person name="Ottonello S."/>
            <person name="Baldrian P."/>
            <person name="Spatafora J.W."/>
            <person name="Henrissat B."/>
            <person name="Nagy L.G."/>
            <person name="Aury J.M."/>
            <person name="Wincker P."/>
            <person name="Grigoriev I.V."/>
            <person name="Bonfante P."/>
            <person name="Martin F.M."/>
        </authorList>
    </citation>
    <scope>NUCLEOTIDE SEQUENCE [LARGE SCALE GENOMIC DNA]</scope>
    <source>
        <strain evidence="1 2">ATCC MYA-4762</strain>
    </source>
</reference>
<sequence length="133" mass="15025">MGDDATNPKKRRTKWIKPYSNMSLLDAEKRLGFEFQSIKVVSISDLIAAVGSDIFEDAEGAAVFKNMKEKIYNNIVDHIGFEGYPLESTADFSEGNVSDLVYAIIGPVLSCLRRNMGRDLRLRREKRNCFGGW</sequence>
<dbReference type="Proteomes" id="UP000267821">
    <property type="component" value="Unassembled WGS sequence"/>
</dbReference>
<protein>
    <submittedName>
        <fullName evidence="1">Uncharacterized protein</fullName>
    </submittedName>
</protein>
<gene>
    <name evidence="1" type="ORF">L211DRAFT_867129</name>
</gene>
<proteinExistence type="predicted"/>
<keyword evidence="2" id="KW-1185">Reference proteome</keyword>
<name>A0A3N4LRU4_9PEZI</name>